<evidence type="ECO:0000313" key="1">
    <source>
        <dbReference type="EMBL" id="VEU69056.1"/>
    </source>
</evidence>
<gene>
    <name evidence="1" type="primary">MCYN0213</name>
    <name evidence="1" type="ORF">NCTC10146_00536</name>
</gene>
<evidence type="ECO:0000313" key="2">
    <source>
        <dbReference type="Proteomes" id="UP000290495"/>
    </source>
</evidence>
<sequence>MGSKEFDSFLSKIATKGASNSIIISKINDKMPENLEIDDFKFETSINSGFNIIKPIKILSKTKNNKNAYIFEFEIEVSYQLNDKTPIEHFIIKVNKNI</sequence>
<dbReference type="AlphaFoldDB" id="A0A449ARS4"/>
<organism evidence="1 2">
    <name type="scientific">Mycoplasmopsis canis</name>
    <dbReference type="NCBI Taxonomy" id="29555"/>
    <lineage>
        <taxon>Bacteria</taxon>
        <taxon>Bacillati</taxon>
        <taxon>Mycoplasmatota</taxon>
        <taxon>Mycoplasmoidales</taxon>
        <taxon>Metamycoplasmataceae</taxon>
        <taxon>Mycoplasmopsis</taxon>
    </lineage>
</organism>
<protein>
    <submittedName>
        <fullName evidence="1">Uncharacterized protein</fullName>
    </submittedName>
</protein>
<dbReference type="Proteomes" id="UP000290495">
    <property type="component" value="Chromosome"/>
</dbReference>
<name>A0A449ARS4_9BACT</name>
<dbReference type="EMBL" id="LR215010">
    <property type="protein sequence ID" value="VEU69056.1"/>
    <property type="molecule type" value="Genomic_DNA"/>
</dbReference>
<accession>A0A449ARS4</accession>
<dbReference type="RefSeq" id="WP_044084316.1">
    <property type="nucleotide sequence ID" value="NZ_LR215010.1"/>
</dbReference>
<reference evidence="1 2" key="1">
    <citation type="submission" date="2019-01" db="EMBL/GenBank/DDBJ databases">
        <authorList>
            <consortium name="Pathogen Informatics"/>
        </authorList>
    </citation>
    <scope>NUCLEOTIDE SEQUENCE [LARGE SCALE GENOMIC DNA]</scope>
    <source>
        <strain evidence="1 2">NCTC10146</strain>
    </source>
</reference>
<proteinExistence type="predicted"/>